<reference evidence="2" key="2">
    <citation type="submission" date="2011-04" db="EMBL/GenBank/DDBJ databases">
        <authorList>
            <person name="Genoscope - CEA"/>
        </authorList>
    </citation>
    <scope>NUCLEOTIDE SEQUENCE</scope>
    <source>
        <strain evidence="2">R229</strain>
    </source>
</reference>
<evidence type="ECO:0000259" key="1">
    <source>
        <dbReference type="Pfam" id="PF00313"/>
    </source>
</evidence>
<proteinExistence type="predicted"/>
<accession>G2ZRE0</accession>
<gene>
    <name evidence="2" type="ORF">BDB_150176</name>
</gene>
<reference evidence="2" key="1">
    <citation type="journal article" date="2011" name="PLoS ONE">
        <title>Ralstonia syzygii, the Blood Disease Bacterium and some Asian R. solanacearum strains form a single genomic species despite divergent lifestyles.</title>
        <authorList>
            <person name="Remenant B."/>
            <person name="de Cambiaire J.C."/>
            <person name="Cellier G."/>
            <person name="Jacobs J.M."/>
            <person name="Mangenot S."/>
            <person name="Barbe V."/>
            <person name="Lajus A."/>
            <person name="Vallenet D."/>
            <person name="Medigue C."/>
            <person name="Fegan M."/>
            <person name="Allen C."/>
            <person name="Prior P."/>
        </authorList>
    </citation>
    <scope>NUCLEOTIDE SEQUENCE</scope>
    <source>
        <strain evidence="2">R229</strain>
    </source>
</reference>
<feature type="domain" description="CSD" evidence="1">
    <location>
        <begin position="24"/>
        <end position="54"/>
    </location>
</feature>
<evidence type="ECO:0000313" key="2">
    <source>
        <dbReference type="EMBL" id="CCA81616.1"/>
    </source>
</evidence>
<dbReference type="GO" id="GO:0003676">
    <property type="term" value="F:nucleic acid binding"/>
    <property type="evidence" value="ECO:0007669"/>
    <property type="project" value="InterPro"/>
</dbReference>
<dbReference type="Pfam" id="PF00313">
    <property type="entry name" value="CSD"/>
    <property type="match status" value="1"/>
</dbReference>
<dbReference type="AlphaFoldDB" id="G2ZRE0"/>
<dbReference type="EMBL" id="FR854071">
    <property type="protein sequence ID" value="CCA81616.1"/>
    <property type="molecule type" value="Genomic_DNA"/>
</dbReference>
<dbReference type="InterPro" id="IPR002059">
    <property type="entry name" value="CSP_DNA-bd"/>
</dbReference>
<dbReference type="InterPro" id="IPR012340">
    <property type="entry name" value="NA-bd_OB-fold"/>
</dbReference>
<organism evidence="2">
    <name type="scientific">blood disease bacterium R229</name>
    <dbReference type="NCBI Taxonomy" id="741978"/>
    <lineage>
        <taxon>Bacteria</taxon>
        <taxon>Pseudomonadati</taxon>
        <taxon>Pseudomonadota</taxon>
        <taxon>Betaproteobacteria</taxon>
        <taxon>Burkholderiales</taxon>
        <taxon>Burkholderiaceae</taxon>
        <taxon>Ralstonia</taxon>
        <taxon>Ralstonia solanacearum species complex</taxon>
    </lineage>
</organism>
<dbReference type="Gene3D" id="2.40.50.140">
    <property type="entry name" value="Nucleic acid-binding proteins"/>
    <property type="match status" value="1"/>
</dbReference>
<name>G2ZRE0_9RALS</name>
<protein>
    <submittedName>
        <fullName evidence="2">Putative cold shock protein</fullName>
    </submittedName>
</protein>
<sequence length="55" mass="5696">MALLLRCVEAAPASASARLCISGEDGFKTLEEGQKVSYIKGTGQKGPTATKIQAV</sequence>